<evidence type="ECO:0000259" key="1">
    <source>
        <dbReference type="PROSITE" id="PS50164"/>
    </source>
</evidence>
<reference evidence="2" key="1">
    <citation type="submission" date="2023-04" db="EMBL/GenBank/DDBJ databases">
        <title>Phytophthora fragariaefolia NBRC 109709.</title>
        <authorList>
            <person name="Ichikawa N."/>
            <person name="Sato H."/>
            <person name="Tonouchi N."/>
        </authorList>
    </citation>
    <scope>NUCLEOTIDE SEQUENCE</scope>
    <source>
        <strain evidence="2">NBRC 109709</strain>
    </source>
</reference>
<organism evidence="2 3">
    <name type="scientific">Phytophthora fragariaefolia</name>
    <dbReference type="NCBI Taxonomy" id="1490495"/>
    <lineage>
        <taxon>Eukaryota</taxon>
        <taxon>Sar</taxon>
        <taxon>Stramenopiles</taxon>
        <taxon>Oomycota</taxon>
        <taxon>Peronosporomycetes</taxon>
        <taxon>Peronosporales</taxon>
        <taxon>Peronosporaceae</taxon>
        <taxon>Phytophthora</taxon>
    </lineage>
</organism>
<dbReference type="EMBL" id="BSXT01003936">
    <property type="protein sequence ID" value="GMF56238.1"/>
    <property type="molecule type" value="Genomic_DNA"/>
</dbReference>
<comment type="caution">
    <text evidence="2">The sequence shown here is derived from an EMBL/GenBank/DDBJ whole genome shotgun (WGS) entry which is preliminary data.</text>
</comment>
<evidence type="ECO:0000313" key="3">
    <source>
        <dbReference type="Proteomes" id="UP001165121"/>
    </source>
</evidence>
<name>A0A9W6YA49_9STRA</name>
<dbReference type="PROSITE" id="PS50164">
    <property type="entry name" value="GIY_YIG"/>
    <property type="match status" value="1"/>
</dbReference>
<dbReference type="Proteomes" id="UP001165121">
    <property type="component" value="Unassembled WGS sequence"/>
</dbReference>
<dbReference type="Pfam" id="PF01541">
    <property type="entry name" value="GIY-YIG"/>
    <property type="match status" value="1"/>
</dbReference>
<dbReference type="InterPro" id="IPR035901">
    <property type="entry name" value="GIY-YIG_endonuc_sf"/>
</dbReference>
<proteinExistence type="predicted"/>
<keyword evidence="3" id="KW-1185">Reference proteome</keyword>
<gene>
    <name evidence="2" type="ORF">Pfra01_002383300</name>
</gene>
<dbReference type="OrthoDB" id="115808at2759"/>
<dbReference type="InterPro" id="IPR000305">
    <property type="entry name" value="GIY-YIG_endonuc"/>
</dbReference>
<dbReference type="AlphaFoldDB" id="A0A9W6YA49"/>
<evidence type="ECO:0000313" key="2">
    <source>
        <dbReference type="EMBL" id="GMF56238.1"/>
    </source>
</evidence>
<sequence>MKGYIYKITNADESIVYVGSTTLTIEQRWREHMIAFSRWNEGNIRCAAMIYHHFHEHGIDAFGIRLISELEIEDRKSILQFEQLVIDSTSCVNKQAPWKSAEDKHVSKQKYSLEYNKIHNRELVQRECGETYTRGHKARHERTERHRYGIASEEERKHIDKTSCAKIAENDELGGAGLLFYCPPSKQFCEVRDLVTRLVIPETLQDDVLHHYHTSPEGGHQGESPGNLQATYPLQIIAMDHIPSLPKSYKGNTKLLIWIDIFTDYVIPKASASRTAQTIAENYE</sequence>
<dbReference type="Gene3D" id="3.40.1440.10">
    <property type="entry name" value="GIY-YIG endonuclease"/>
    <property type="match status" value="1"/>
</dbReference>
<dbReference type="SUPFAM" id="SSF82771">
    <property type="entry name" value="GIY-YIG endonuclease"/>
    <property type="match status" value="1"/>
</dbReference>
<accession>A0A9W6YA49</accession>
<protein>
    <submittedName>
        <fullName evidence="2">Unnamed protein product</fullName>
    </submittedName>
</protein>
<feature type="domain" description="GIY-YIG" evidence="1">
    <location>
        <begin position="1"/>
        <end position="100"/>
    </location>
</feature>